<dbReference type="AlphaFoldDB" id="A0A2V4PAV0"/>
<dbReference type="Gene3D" id="2.60.120.10">
    <property type="entry name" value="Jelly Rolls"/>
    <property type="match status" value="1"/>
</dbReference>
<dbReference type="Pfam" id="PF07883">
    <property type="entry name" value="Cupin_2"/>
    <property type="match status" value="1"/>
</dbReference>
<dbReference type="InterPro" id="IPR014710">
    <property type="entry name" value="RmlC-like_jellyroll"/>
</dbReference>
<feature type="domain" description="Cupin type-2" evidence="1">
    <location>
        <begin position="41"/>
        <end position="97"/>
    </location>
</feature>
<dbReference type="InterPro" id="IPR013096">
    <property type="entry name" value="Cupin_2"/>
</dbReference>
<dbReference type="EMBL" id="PYBW01000005">
    <property type="protein sequence ID" value="PYC88286.1"/>
    <property type="molecule type" value="Genomic_DNA"/>
</dbReference>
<dbReference type="Proteomes" id="UP000248039">
    <property type="component" value="Unassembled WGS sequence"/>
</dbReference>
<dbReference type="SUPFAM" id="SSF51182">
    <property type="entry name" value="RmlC-like cupins"/>
    <property type="match status" value="1"/>
</dbReference>
<protein>
    <submittedName>
        <fullName evidence="2">Cupin</fullName>
    </submittedName>
</protein>
<keyword evidence="3" id="KW-1185">Reference proteome</keyword>
<evidence type="ECO:0000259" key="1">
    <source>
        <dbReference type="Pfam" id="PF07883"/>
    </source>
</evidence>
<dbReference type="InterPro" id="IPR011051">
    <property type="entry name" value="RmlC_Cupin_sf"/>
</dbReference>
<name>A0A2V4PAV0_9ACTN</name>
<gene>
    <name evidence="2" type="ORF">C7C46_01170</name>
</gene>
<organism evidence="2 3">
    <name type="scientific">Streptomyces tateyamensis</name>
    <dbReference type="NCBI Taxonomy" id="565073"/>
    <lineage>
        <taxon>Bacteria</taxon>
        <taxon>Bacillati</taxon>
        <taxon>Actinomycetota</taxon>
        <taxon>Actinomycetes</taxon>
        <taxon>Kitasatosporales</taxon>
        <taxon>Streptomycetaceae</taxon>
        <taxon>Streptomyces</taxon>
    </lineage>
</organism>
<reference evidence="2 3" key="1">
    <citation type="submission" date="2018-03" db="EMBL/GenBank/DDBJ databases">
        <title>Bioinformatic expansion and discovery of thiopeptide antibiotics.</title>
        <authorList>
            <person name="Schwalen C.J."/>
            <person name="Hudson G.A."/>
            <person name="Mitchell D.A."/>
        </authorList>
    </citation>
    <scope>NUCLEOTIDE SEQUENCE [LARGE SCALE GENOMIC DNA]</scope>
    <source>
        <strain evidence="2 3">ATCC 21389</strain>
    </source>
</reference>
<comment type="caution">
    <text evidence="2">The sequence shown here is derived from an EMBL/GenBank/DDBJ whole genome shotgun (WGS) entry which is preliminary data.</text>
</comment>
<evidence type="ECO:0000313" key="2">
    <source>
        <dbReference type="EMBL" id="PYC88286.1"/>
    </source>
</evidence>
<accession>A0A2V4PAV0</accession>
<sequence>MVHIFRFDRAERPITRFASTGATATRVAAGDGPGYVTCLAIAPGGAIGTHPAPVRQLFLVVAGEGWVAGPDGQQVALTAGWGVCWEAGEQHTSGTESGLTALAVEGDGLQLYAPQD</sequence>
<evidence type="ECO:0000313" key="3">
    <source>
        <dbReference type="Proteomes" id="UP000248039"/>
    </source>
</evidence>
<proteinExistence type="predicted"/>